<dbReference type="EMBL" id="CACRTG010000015">
    <property type="protein sequence ID" value="VYT14041.1"/>
    <property type="molecule type" value="Genomic_DNA"/>
</dbReference>
<evidence type="ECO:0000256" key="10">
    <source>
        <dbReference type="HAMAP-Rule" id="MF_00815"/>
    </source>
</evidence>
<reference evidence="11" key="1">
    <citation type="submission" date="2019-11" db="EMBL/GenBank/DDBJ databases">
        <authorList>
            <person name="Feng L."/>
        </authorList>
    </citation>
    <scope>NUCLEOTIDE SEQUENCE</scope>
    <source>
        <strain evidence="11">CnexileLFYP112</strain>
    </source>
</reference>
<dbReference type="Pfam" id="PF00231">
    <property type="entry name" value="ATP-synt"/>
    <property type="match status" value="1"/>
</dbReference>
<dbReference type="InterPro" id="IPR035968">
    <property type="entry name" value="ATP_synth_F1_ATPase_gsu"/>
</dbReference>
<dbReference type="PANTHER" id="PTHR11693:SF22">
    <property type="entry name" value="ATP SYNTHASE SUBUNIT GAMMA, MITOCHONDRIAL"/>
    <property type="match status" value="1"/>
</dbReference>
<keyword evidence="6 10" id="KW-0406">Ion transport</keyword>
<evidence type="ECO:0000256" key="5">
    <source>
        <dbReference type="ARBA" id="ARBA00022781"/>
    </source>
</evidence>
<keyword evidence="5 10" id="KW-0375">Hydrogen ion transport</keyword>
<dbReference type="GO" id="GO:0005886">
    <property type="term" value="C:plasma membrane"/>
    <property type="evidence" value="ECO:0007669"/>
    <property type="project" value="UniProtKB-SubCell"/>
</dbReference>
<dbReference type="CDD" id="cd12151">
    <property type="entry name" value="F1-ATPase_gamma"/>
    <property type="match status" value="1"/>
</dbReference>
<evidence type="ECO:0000313" key="11">
    <source>
        <dbReference type="EMBL" id="VYT14041.1"/>
    </source>
</evidence>
<accession>A0A6N2UCG5</accession>
<evidence type="ECO:0000256" key="7">
    <source>
        <dbReference type="ARBA" id="ARBA00023136"/>
    </source>
</evidence>
<protein>
    <recommendedName>
        <fullName evidence="10">ATP synthase gamma chain</fullName>
    </recommendedName>
    <alternativeName>
        <fullName evidence="10">ATP synthase F1 sector gamma subunit</fullName>
    </alternativeName>
    <alternativeName>
        <fullName evidence="10">F-ATPase gamma subunit</fullName>
    </alternativeName>
</protein>
<gene>
    <name evidence="11" type="primary">atpG_2</name>
    <name evidence="10" type="synonym">atpG</name>
    <name evidence="11" type="ORF">CNLFYP112_01962</name>
</gene>
<dbReference type="SUPFAM" id="SSF52943">
    <property type="entry name" value="ATP synthase (F1-ATPase), gamma subunit"/>
    <property type="match status" value="1"/>
</dbReference>
<dbReference type="Gene3D" id="1.10.287.80">
    <property type="entry name" value="ATP synthase, gamma subunit, helix hairpin domain"/>
    <property type="match status" value="1"/>
</dbReference>
<dbReference type="AlphaFoldDB" id="A0A6N2UCG5"/>
<dbReference type="GO" id="GO:0042777">
    <property type="term" value="P:proton motive force-driven plasma membrane ATP synthesis"/>
    <property type="evidence" value="ECO:0007669"/>
    <property type="project" value="UniProtKB-UniRule"/>
</dbReference>
<evidence type="ECO:0000256" key="1">
    <source>
        <dbReference type="ARBA" id="ARBA00003456"/>
    </source>
</evidence>
<dbReference type="PANTHER" id="PTHR11693">
    <property type="entry name" value="ATP SYNTHASE GAMMA CHAIN"/>
    <property type="match status" value="1"/>
</dbReference>
<dbReference type="Gene3D" id="3.40.1380.10">
    <property type="match status" value="1"/>
</dbReference>
<organism evidence="11">
    <name type="scientific">[Clostridium] nexile</name>
    <dbReference type="NCBI Taxonomy" id="29361"/>
    <lineage>
        <taxon>Bacteria</taxon>
        <taxon>Bacillati</taxon>
        <taxon>Bacillota</taxon>
        <taxon>Clostridia</taxon>
        <taxon>Lachnospirales</taxon>
        <taxon>Lachnospiraceae</taxon>
        <taxon>Tyzzerella</taxon>
    </lineage>
</organism>
<comment type="subcellular location">
    <subcellularLocation>
        <location evidence="10">Cell membrane</location>
        <topology evidence="10">Peripheral membrane protein</topology>
    </subcellularLocation>
    <subcellularLocation>
        <location evidence="2">Membrane</location>
        <topology evidence="2">Peripheral membrane protein</topology>
    </subcellularLocation>
</comment>
<dbReference type="GO" id="GO:0046933">
    <property type="term" value="F:proton-transporting ATP synthase activity, rotational mechanism"/>
    <property type="evidence" value="ECO:0007669"/>
    <property type="project" value="UniProtKB-UniRule"/>
</dbReference>
<evidence type="ECO:0000256" key="8">
    <source>
        <dbReference type="ARBA" id="ARBA00023196"/>
    </source>
</evidence>
<comment type="subunit">
    <text evidence="10">F-type ATPases have 2 components, CF(1) - the catalytic core - and CF(0) - the membrane proton channel. CF(1) has five subunits: alpha(3), beta(3), gamma(1), delta(1), epsilon(1). CF(0) has three main subunits: a, b and c.</text>
</comment>
<dbReference type="HAMAP" id="MF_00815">
    <property type="entry name" value="ATP_synth_gamma_bact"/>
    <property type="match status" value="1"/>
</dbReference>
<evidence type="ECO:0000256" key="9">
    <source>
        <dbReference type="ARBA" id="ARBA00023310"/>
    </source>
</evidence>
<dbReference type="PROSITE" id="PS00153">
    <property type="entry name" value="ATPASE_GAMMA"/>
    <property type="match status" value="1"/>
</dbReference>
<keyword evidence="10" id="KW-1003">Cell membrane</keyword>
<evidence type="ECO:0000256" key="4">
    <source>
        <dbReference type="ARBA" id="ARBA00022448"/>
    </source>
</evidence>
<dbReference type="PRINTS" id="PR00126">
    <property type="entry name" value="ATPASEGAMMA"/>
</dbReference>
<comment type="similarity">
    <text evidence="3 10">Belongs to the ATPase gamma chain family.</text>
</comment>
<evidence type="ECO:0000256" key="2">
    <source>
        <dbReference type="ARBA" id="ARBA00004170"/>
    </source>
</evidence>
<dbReference type="InterPro" id="IPR000131">
    <property type="entry name" value="ATP_synth_F1_gsu"/>
</dbReference>
<keyword evidence="4 10" id="KW-0813">Transport</keyword>
<keyword evidence="9 10" id="KW-0066">ATP synthesis</keyword>
<dbReference type="GO" id="GO:0045259">
    <property type="term" value="C:proton-transporting ATP synthase complex"/>
    <property type="evidence" value="ECO:0007669"/>
    <property type="project" value="UniProtKB-KW"/>
</dbReference>
<evidence type="ECO:0000256" key="3">
    <source>
        <dbReference type="ARBA" id="ARBA00007681"/>
    </source>
</evidence>
<proteinExistence type="inferred from homology"/>
<keyword evidence="7 10" id="KW-0472">Membrane</keyword>
<dbReference type="GO" id="GO:0005524">
    <property type="term" value="F:ATP binding"/>
    <property type="evidence" value="ECO:0007669"/>
    <property type="project" value="UniProtKB-UniRule"/>
</dbReference>
<evidence type="ECO:0000256" key="6">
    <source>
        <dbReference type="ARBA" id="ARBA00023065"/>
    </source>
</evidence>
<dbReference type="NCBIfam" id="TIGR01146">
    <property type="entry name" value="ATPsyn_F1gamma"/>
    <property type="match status" value="1"/>
</dbReference>
<comment type="function">
    <text evidence="1 10">Produces ATP from ADP in the presence of a proton gradient across the membrane. The gamma chain is believed to be important in regulating ATPase activity and the flow of protons through the CF(0) complex.</text>
</comment>
<dbReference type="InterPro" id="IPR023632">
    <property type="entry name" value="ATP_synth_F1_gsu_CS"/>
</dbReference>
<name>A0A6N2UCG5_9FIRM</name>
<sequence>MANTRELQSRMKSIKDTMKITSAMHMIASSNLQKAKKNLEETEPYFYTLQIMIAGILGHMQGGIEHQYFDERPEIKEADRKKGYIVVTADKGLAGGYNHNVIKLAQEFLDKPGHNGLFVLGQLGRSYFEKKNVDVDTSFKYTVQKPTMHRARVIAEKMLDLFNRKELDEVHIIYTRMENAVEMVAETKQLLPLQPGAFCEVPAGIQLDEIPMLPTPKDVLDCIIPNYVTGFIYGSLVESFCSEQNSRMMAMDGATKSAKEILRNLNIEFNRVRQAAITQEITEVISGAKAQKKKKAK</sequence>
<keyword evidence="8 10" id="KW-0139">CF(1)</keyword>